<reference evidence="1 2" key="2">
    <citation type="journal article" date="2012" name="Int. J. Syst. Evol. Microbiol.">
        <title>Magnetococcus marinus gen. nov., sp. nov., a marine, magnetotactic bacterium that represents a novel lineage (Magnetococcaceae fam. nov.; Magnetococcales ord. nov.) at the base of the Alphaproteobacteria.</title>
        <authorList>
            <person name="Bazylinski D.A."/>
            <person name="Williams T.J."/>
            <person name="Lefevre C.T."/>
            <person name="Berg R.J."/>
            <person name="Zhang C.L."/>
            <person name="Bowser S.S."/>
            <person name="Dean A.J."/>
            <person name="Beveridge T.J."/>
        </authorList>
    </citation>
    <scope>NUCLEOTIDE SEQUENCE [LARGE SCALE GENOMIC DNA]</scope>
    <source>
        <strain evidence="2">ATCC BAA-1437 / JCM 17883 / MC-1</strain>
    </source>
</reference>
<keyword evidence="1" id="KW-0489">Methyltransferase</keyword>
<dbReference type="GO" id="GO:0008168">
    <property type="term" value="F:methyltransferase activity"/>
    <property type="evidence" value="ECO:0007669"/>
    <property type="project" value="UniProtKB-KW"/>
</dbReference>
<keyword evidence="2" id="KW-1185">Reference proteome</keyword>
<proteinExistence type="predicted"/>
<dbReference type="STRING" id="156889.Mmc1_3281"/>
<evidence type="ECO:0000313" key="2">
    <source>
        <dbReference type="Proteomes" id="UP000002586"/>
    </source>
</evidence>
<dbReference type="Proteomes" id="UP000002586">
    <property type="component" value="Chromosome"/>
</dbReference>
<dbReference type="OrthoDB" id="5489421at2"/>
<dbReference type="GO" id="GO:0032259">
    <property type="term" value="P:methylation"/>
    <property type="evidence" value="ECO:0007669"/>
    <property type="project" value="UniProtKB-KW"/>
</dbReference>
<dbReference type="AlphaFoldDB" id="A0LCS8"/>
<dbReference type="KEGG" id="mgm:Mmc1_3281"/>
<dbReference type="PANTHER" id="PTHR47739">
    <property type="entry name" value="TRNA1(VAL) (ADENINE(37)-N6)-METHYLTRANSFERASE"/>
    <property type="match status" value="1"/>
</dbReference>
<dbReference type="CDD" id="cd02440">
    <property type="entry name" value="AdoMet_MTases"/>
    <property type="match status" value="1"/>
</dbReference>
<organism evidence="1 2">
    <name type="scientific">Magnetococcus marinus (strain ATCC BAA-1437 / JCM 17883 / MC-1)</name>
    <dbReference type="NCBI Taxonomy" id="156889"/>
    <lineage>
        <taxon>Bacteria</taxon>
        <taxon>Pseudomonadati</taxon>
        <taxon>Pseudomonadota</taxon>
        <taxon>Magnetococcia</taxon>
        <taxon>Magnetococcales</taxon>
        <taxon>Magnetococcaceae</taxon>
        <taxon>Magnetococcus</taxon>
    </lineage>
</organism>
<name>A0LCS8_MAGMM</name>
<accession>A0LCS8</accession>
<dbReference type="HOGENOM" id="CLU_1293105_0_0_5"/>
<dbReference type="eggNOG" id="COG4123">
    <property type="taxonomic scope" value="Bacteria"/>
</dbReference>
<dbReference type="InterPro" id="IPR050210">
    <property type="entry name" value="tRNA_Adenine-N(6)_MTase"/>
</dbReference>
<dbReference type="PANTHER" id="PTHR47739:SF1">
    <property type="entry name" value="TRNA1(VAL) (ADENINE(37)-N6)-METHYLTRANSFERASE"/>
    <property type="match status" value="1"/>
</dbReference>
<evidence type="ECO:0000313" key="1">
    <source>
        <dbReference type="EMBL" id="ABK45771.1"/>
    </source>
</evidence>
<protein>
    <submittedName>
        <fullName evidence="1">O-methyltransferase-like protein</fullName>
    </submittedName>
</protein>
<dbReference type="EMBL" id="CP000471">
    <property type="protein sequence ID" value="ABK45771.1"/>
    <property type="molecule type" value="Genomic_DNA"/>
</dbReference>
<dbReference type="InterPro" id="IPR029063">
    <property type="entry name" value="SAM-dependent_MTases_sf"/>
</dbReference>
<keyword evidence="1" id="KW-0808">Transferase</keyword>
<dbReference type="SUPFAM" id="SSF53335">
    <property type="entry name" value="S-adenosyl-L-methionine-dependent methyltransferases"/>
    <property type="match status" value="1"/>
</dbReference>
<dbReference type="RefSeq" id="WP_011714833.1">
    <property type="nucleotide sequence ID" value="NC_008576.1"/>
</dbReference>
<sequence length="213" mass="22389">MVELTGVCRRTGGGPEPALLARVVAGLPGRRFLELGAGCGQASVRLAGLREGCVIDALERQLVLVEEARLLVARYGVAVRVIAGDLRDWRGLLGGGCYDGVFFNPPYFEAGAHREPRDPLRAAARMTLHGGLDAFCAAAYGLVRVGGWVVVVYRGDGVGGCVGALQGAGFCVERQIVVETGGRGLVMMVARKGWVGPWYGCRGAVGEGMFKGL</sequence>
<reference evidence="2" key="1">
    <citation type="journal article" date="2009" name="Appl. Environ. Microbiol.">
        <title>Complete genome sequence of the chemolithoautotrophic marine magnetotactic coccus strain MC-1.</title>
        <authorList>
            <person name="Schubbe S."/>
            <person name="Williams T.J."/>
            <person name="Xie G."/>
            <person name="Kiss H.E."/>
            <person name="Brettin T.S."/>
            <person name="Martinez D."/>
            <person name="Ross C.A."/>
            <person name="Schuler D."/>
            <person name="Cox B.L."/>
            <person name="Nealson K.H."/>
            <person name="Bazylinski D.A."/>
        </authorList>
    </citation>
    <scope>NUCLEOTIDE SEQUENCE [LARGE SCALE GENOMIC DNA]</scope>
    <source>
        <strain evidence="2">ATCC BAA-1437 / JCM 17883 / MC-1</strain>
    </source>
</reference>
<dbReference type="Gene3D" id="3.40.50.150">
    <property type="entry name" value="Vaccinia Virus protein VP39"/>
    <property type="match status" value="1"/>
</dbReference>
<gene>
    <name evidence="1" type="ordered locus">Mmc1_3281</name>
</gene>